<dbReference type="InterPro" id="IPR049704">
    <property type="entry name" value="Aminotrans_3_PPA_site"/>
</dbReference>
<comment type="similarity">
    <text evidence="1">Belongs to the class-III pyridoxal-phosphate-dependent aminotransferase family.</text>
</comment>
<evidence type="ECO:0008006" key="4">
    <source>
        <dbReference type="Google" id="ProtNLM"/>
    </source>
</evidence>
<dbReference type="PROSITE" id="PS00600">
    <property type="entry name" value="AA_TRANSFER_CLASS_3"/>
    <property type="match status" value="1"/>
</dbReference>
<dbReference type="EMBL" id="LAZR01053648">
    <property type="protein sequence ID" value="KKK80292.1"/>
    <property type="molecule type" value="Genomic_DNA"/>
</dbReference>
<dbReference type="GO" id="GO:0005829">
    <property type="term" value="C:cytosol"/>
    <property type="evidence" value="ECO:0007669"/>
    <property type="project" value="TreeGrafter"/>
</dbReference>
<dbReference type="InterPro" id="IPR015422">
    <property type="entry name" value="PyrdxlP-dep_Trfase_small"/>
</dbReference>
<protein>
    <recommendedName>
        <fullName evidence="4">Aminotransferase class III-fold pyridoxal phosphate-dependent enzyme</fullName>
    </recommendedName>
</protein>
<comment type="caution">
    <text evidence="3">The sequence shown here is derived from an EMBL/GenBank/DDBJ whole genome shotgun (WGS) entry which is preliminary data.</text>
</comment>
<dbReference type="GO" id="GO:0008483">
    <property type="term" value="F:transaminase activity"/>
    <property type="evidence" value="ECO:0007669"/>
    <property type="project" value="InterPro"/>
</dbReference>
<dbReference type="Gene3D" id="3.40.640.10">
    <property type="entry name" value="Type I PLP-dependent aspartate aminotransferase-like (Major domain)"/>
    <property type="match status" value="1"/>
</dbReference>
<dbReference type="InterPro" id="IPR015421">
    <property type="entry name" value="PyrdxlP-dep_Trfase_major"/>
</dbReference>
<sequence>VENETEFLGFLLNELEEKILSIGPEKVAAFFSEPVMGAGGVIIPPEGYHQGTWKICQKYDVLYVSDEVVTGFGRLGHWFSSKEVFGIQPDILISAKGITSGYLPLGAAIYSDRIHNVISEEGKGRCFSHGFTYSGHPVACAAALKNIEIMERENILDHVKHIAPYFLAQLKTLLDLPIVGDVRGCGLMACVEFVKDKQSKERFPEKLDIGKWISNQADSRGLIVRPIVNLNVMSPPLIINHDQIDYIVSTLRESISSTVEELIEKGHF</sequence>
<proteinExistence type="inferred from homology"/>
<dbReference type="PANTHER" id="PTHR43094:SF1">
    <property type="entry name" value="AMINOTRANSFERASE CLASS-III"/>
    <property type="match status" value="1"/>
</dbReference>
<dbReference type="PANTHER" id="PTHR43094">
    <property type="entry name" value="AMINOTRANSFERASE"/>
    <property type="match status" value="1"/>
</dbReference>
<dbReference type="Gene3D" id="3.90.1150.10">
    <property type="entry name" value="Aspartate Aminotransferase, domain 1"/>
    <property type="match status" value="1"/>
</dbReference>
<dbReference type="InterPro" id="IPR015424">
    <property type="entry name" value="PyrdxlP-dep_Trfase"/>
</dbReference>
<dbReference type="Pfam" id="PF00202">
    <property type="entry name" value="Aminotran_3"/>
    <property type="match status" value="1"/>
</dbReference>
<dbReference type="CDD" id="cd00610">
    <property type="entry name" value="OAT_like"/>
    <property type="match status" value="1"/>
</dbReference>
<gene>
    <name evidence="3" type="ORF">LCGC14_2824960</name>
</gene>
<evidence type="ECO:0000313" key="3">
    <source>
        <dbReference type="EMBL" id="KKK80292.1"/>
    </source>
</evidence>
<dbReference type="AlphaFoldDB" id="A0A0F8YFV1"/>
<keyword evidence="2" id="KW-0663">Pyridoxal phosphate</keyword>
<dbReference type="SUPFAM" id="SSF53383">
    <property type="entry name" value="PLP-dependent transferases"/>
    <property type="match status" value="1"/>
</dbReference>
<organism evidence="3">
    <name type="scientific">marine sediment metagenome</name>
    <dbReference type="NCBI Taxonomy" id="412755"/>
    <lineage>
        <taxon>unclassified sequences</taxon>
        <taxon>metagenomes</taxon>
        <taxon>ecological metagenomes</taxon>
    </lineage>
</organism>
<dbReference type="InterPro" id="IPR005814">
    <property type="entry name" value="Aminotrans_3"/>
</dbReference>
<evidence type="ECO:0000256" key="2">
    <source>
        <dbReference type="ARBA" id="ARBA00022898"/>
    </source>
</evidence>
<feature type="non-terminal residue" evidence="3">
    <location>
        <position position="1"/>
    </location>
</feature>
<evidence type="ECO:0000256" key="1">
    <source>
        <dbReference type="ARBA" id="ARBA00008954"/>
    </source>
</evidence>
<reference evidence="3" key="1">
    <citation type="journal article" date="2015" name="Nature">
        <title>Complex archaea that bridge the gap between prokaryotes and eukaryotes.</title>
        <authorList>
            <person name="Spang A."/>
            <person name="Saw J.H."/>
            <person name="Jorgensen S.L."/>
            <person name="Zaremba-Niedzwiedzka K."/>
            <person name="Martijn J."/>
            <person name="Lind A.E."/>
            <person name="van Eijk R."/>
            <person name="Schleper C."/>
            <person name="Guy L."/>
            <person name="Ettema T.J."/>
        </authorList>
    </citation>
    <scope>NUCLEOTIDE SEQUENCE</scope>
</reference>
<dbReference type="GO" id="GO:0030170">
    <property type="term" value="F:pyridoxal phosphate binding"/>
    <property type="evidence" value="ECO:0007669"/>
    <property type="project" value="InterPro"/>
</dbReference>
<accession>A0A0F8YFV1</accession>
<name>A0A0F8YFV1_9ZZZZ</name>